<accession>A0A917WIJ1</accession>
<dbReference type="InterPro" id="IPR011051">
    <property type="entry name" value="RmlC_Cupin_sf"/>
</dbReference>
<evidence type="ECO:0000313" key="3">
    <source>
        <dbReference type="EMBL" id="GGM07610.1"/>
    </source>
</evidence>
<dbReference type="AlphaFoldDB" id="A0A917WIJ1"/>
<dbReference type="PANTHER" id="PTHR46797:SF20">
    <property type="entry name" value="BLR4304 PROTEIN"/>
    <property type="match status" value="1"/>
</dbReference>
<dbReference type="Pfam" id="PF07883">
    <property type="entry name" value="Cupin_2"/>
    <property type="match status" value="1"/>
</dbReference>
<dbReference type="SMART" id="SM00530">
    <property type="entry name" value="HTH_XRE"/>
    <property type="match status" value="1"/>
</dbReference>
<dbReference type="SUPFAM" id="SSF51182">
    <property type="entry name" value="RmlC-like cupins"/>
    <property type="match status" value="1"/>
</dbReference>
<dbReference type="InterPro" id="IPR010982">
    <property type="entry name" value="Lambda_DNA-bd_dom_sf"/>
</dbReference>
<keyword evidence="4" id="KW-1185">Reference proteome</keyword>
<keyword evidence="1" id="KW-0238">DNA-binding</keyword>
<dbReference type="InterPro" id="IPR050807">
    <property type="entry name" value="TransReg_Diox_bact_type"/>
</dbReference>
<dbReference type="PANTHER" id="PTHR46797">
    <property type="entry name" value="HTH-TYPE TRANSCRIPTIONAL REGULATOR"/>
    <property type="match status" value="1"/>
</dbReference>
<dbReference type="Gene3D" id="2.60.120.10">
    <property type="entry name" value="Jelly Rolls"/>
    <property type="match status" value="1"/>
</dbReference>
<dbReference type="GO" id="GO:0005829">
    <property type="term" value="C:cytosol"/>
    <property type="evidence" value="ECO:0007669"/>
    <property type="project" value="TreeGrafter"/>
</dbReference>
<dbReference type="Pfam" id="PF01381">
    <property type="entry name" value="HTH_3"/>
    <property type="match status" value="1"/>
</dbReference>
<evidence type="ECO:0000313" key="4">
    <source>
        <dbReference type="Proteomes" id="UP000649829"/>
    </source>
</evidence>
<feature type="domain" description="HTH cro/C1-type" evidence="2">
    <location>
        <begin position="18"/>
        <end position="72"/>
    </location>
</feature>
<evidence type="ECO:0000259" key="2">
    <source>
        <dbReference type="PROSITE" id="PS50943"/>
    </source>
</evidence>
<dbReference type="CDD" id="cd02209">
    <property type="entry name" value="cupin_XRE_C"/>
    <property type="match status" value="1"/>
</dbReference>
<dbReference type="EMBL" id="BMLF01000002">
    <property type="protein sequence ID" value="GGM07610.1"/>
    <property type="molecule type" value="Genomic_DNA"/>
</dbReference>
<dbReference type="CDD" id="cd00093">
    <property type="entry name" value="HTH_XRE"/>
    <property type="match status" value="1"/>
</dbReference>
<dbReference type="PROSITE" id="PS50943">
    <property type="entry name" value="HTH_CROC1"/>
    <property type="match status" value="1"/>
</dbReference>
<dbReference type="GO" id="GO:0003677">
    <property type="term" value="F:DNA binding"/>
    <property type="evidence" value="ECO:0007669"/>
    <property type="project" value="UniProtKB-KW"/>
</dbReference>
<dbReference type="SUPFAM" id="SSF47413">
    <property type="entry name" value="lambda repressor-like DNA-binding domains"/>
    <property type="match status" value="1"/>
</dbReference>
<sequence>MSAETTDLTGRARMASRLRRLREARGLTIQAVADRGGIAISTVSKIERNLMAPTYDRFTRLARGLGVDVAELFADESSRFETGGVAVARRGEFGYHETENYSYEMLFPQVRGKAMVPMMGTLKPLEQMRFDRMVSHGGEEFLLVLEGRVIVQLADRDDVLLDQGDSLYFDSGRGHLYASALDAPARILVVCTQPDAARDQP</sequence>
<reference evidence="3" key="1">
    <citation type="journal article" date="2014" name="Int. J. Syst. Evol. Microbiol.">
        <title>Complete genome sequence of Corynebacterium casei LMG S-19264T (=DSM 44701T), isolated from a smear-ripened cheese.</title>
        <authorList>
            <consortium name="US DOE Joint Genome Institute (JGI-PGF)"/>
            <person name="Walter F."/>
            <person name="Albersmeier A."/>
            <person name="Kalinowski J."/>
            <person name="Ruckert C."/>
        </authorList>
    </citation>
    <scope>NUCLEOTIDE SEQUENCE</scope>
    <source>
        <strain evidence="3">CGMCC 1.6293</strain>
    </source>
</reference>
<name>A0A917WIJ1_9RHOB</name>
<dbReference type="InterPro" id="IPR013096">
    <property type="entry name" value="Cupin_2"/>
</dbReference>
<organism evidence="3 4">
    <name type="scientific">Pseudooceanicola nanhaiensis</name>
    <dbReference type="NCBI Taxonomy" id="375761"/>
    <lineage>
        <taxon>Bacteria</taxon>
        <taxon>Pseudomonadati</taxon>
        <taxon>Pseudomonadota</taxon>
        <taxon>Alphaproteobacteria</taxon>
        <taxon>Rhodobacterales</taxon>
        <taxon>Paracoccaceae</taxon>
        <taxon>Pseudooceanicola</taxon>
    </lineage>
</organism>
<gene>
    <name evidence="3" type="ORF">GCM10011534_31990</name>
</gene>
<comment type="caution">
    <text evidence="3">The sequence shown here is derived from an EMBL/GenBank/DDBJ whole genome shotgun (WGS) entry which is preliminary data.</text>
</comment>
<dbReference type="GO" id="GO:0003700">
    <property type="term" value="F:DNA-binding transcription factor activity"/>
    <property type="evidence" value="ECO:0007669"/>
    <property type="project" value="TreeGrafter"/>
</dbReference>
<dbReference type="InterPro" id="IPR014710">
    <property type="entry name" value="RmlC-like_jellyroll"/>
</dbReference>
<dbReference type="RefSeq" id="WP_036539187.1">
    <property type="nucleotide sequence ID" value="NZ_BMLF01000002.1"/>
</dbReference>
<proteinExistence type="predicted"/>
<reference evidence="3" key="2">
    <citation type="submission" date="2020-09" db="EMBL/GenBank/DDBJ databases">
        <authorList>
            <person name="Sun Q."/>
            <person name="Zhou Y."/>
        </authorList>
    </citation>
    <scope>NUCLEOTIDE SEQUENCE</scope>
    <source>
        <strain evidence="3">CGMCC 1.6293</strain>
    </source>
</reference>
<dbReference type="Proteomes" id="UP000649829">
    <property type="component" value="Unassembled WGS sequence"/>
</dbReference>
<dbReference type="InterPro" id="IPR001387">
    <property type="entry name" value="Cro/C1-type_HTH"/>
</dbReference>
<protein>
    <submittedName>
        <fullName evidence="3">XRE family transcriptional regulator</fullName>
    </submittedName>
</protein>
<dbReference type="Gene3D" id="1.10.260.40">
    <property type="entry name" value="lambda repressor-like DNA-binding domains"/>
    <property type="match status" value="1"/>
</dbReference>
<evidence type="ECO:0000256" key="1">
    <source>
        <dbReference type="ARBA" id="ARBA00023125"/>
    </source>
</evidence>